<accession>A0ABT4YU36</accession>
<dbReference type="InterPro" id="IPR007497">
    <property type="entry name" value="SIMPL/DUF541"/>
</dbReference>
<dbReference type="Pfam" id="PF04402">
    <property type="entry name" value="SIMPL"/>
    <property type="match status" value="1"/>
</dbReference>
<comment type="caution">
    <text evidence="2">The sequence shown here is derived from an EMBL/GenBank/DDBJ whole genome shotgun (WGS) entry which is preliminary data.</text>
</comment>
<sequence length="233" mass="26318">MKKLFTLAMAILSFYSFPSWAENWDFPYLETTGYGQVVLKPDMAEFTVRVEESTLTAENAKKRVDSVVSKFIERLTDAGVNRDEITATNIHLSPKFSYLKSGKSELVGYQATRSITVMVNQLEDLNHYLDRALDAGINRIDSIELKVKNQKEHQIMARKAAINDANEKAESLAKGFDIELDGVWRISYNSSHTQPTMMKAMAMDNNTGISPNGYEDSKLVIRDKVTVTYKLSN</sequence>
<gene>
    <name evidence="2" type="ORF">PGX00_15060</name>
</gene>
<name>A0ABT4YU36_9VIBR</name>
<dbReference type="Proteomes" id="UP001210678">
    <property type="component" value="Unassembled WGS sequence"/>
</dbReference>
<feature type="chain" id="PRO_5045682426" evidence="1">
    <location>
        <begin position="22"/>
        <end position="233"/>
    </location>
</feature>
<dbReference type="PANTHER" id="PTHR34387:SF1">
    <property type="entry name" value="PERIPLASMIC IMMUNOGENIC PROTEIN"/>
    <property type="match status" value="1"/>
</dbReference>
<dbReference type="EMBL" id="JAQLOI010000001">
    <property type="protein sequence ID" value="MDB1124892.1"/>
    <property type="molecule type" value="Genomic_DNA"/>
</dbReference>
<organism evidence="2 3">
    <name type="scientific">Vibrio algarum</name>
    <dbReference type="NCBI Taxonomy" id="3020714"/>
    <lineage>
        <taxon>Bacteria</taxon>
        <taxon>Pseudomonadati</taxon>
        <taxon>Pseudomonadota</taxon>
        <taxon>Gammaproteobacteria</taxon>
        <taxon>Vibrionales</taxon>
        <taxon>Vibrionaceae</taxon>
        <taxon>Vibrio</taxon>
    </lineage>
</organism>
<evidence type="ECO:0000313" key="3">
    <source>
        <dbReference type="Proteomes" id="UP001210678"/>
    </source>
</evidence>
<dbReference type="Gene3D" id="3.30.70.2970">
    <property type="entry name" value="Protein of unknown function (DUF541), domain 2"/>
    <property type="match status" value="1"/>
</dbReference>
<keyword evidence="3" id="KW-1185">Reference proteome</keyword>
<feature type="signal peptide" evidence="1">
    <location>
        <begin position="1"/>
        <end position="21"/>
    </location>
</feature>
<evidence type="ECO:0000313" key="2">
    <source>
        <dbReference type="EMBL" id="MDB1124892.1"/>
    </source>
</evidence>
<dbReference type="Gene3D" id="3.30.110.170">
    <property type="entry name" value="Protein of unknown function (DUF541), domain 1"/>
    <property type="match status" value="1"/>
</dbReference>
<dbReference type="RefSeq" id="WP_272137816.1">
    <property type="nucleotide sequence ID" value="NZ_JAQLOI010000001.1"/>
</dbReference>
<dbReference type="PANTHER" id="PTHR34387">
    <property type="entry name" value="SLR1258 PROTEIN"/>
    <property type="match status" value="1"/>
</dbReference>
<protein>
    <submittedName>
        <fullName evidence="2">Oxidative stress defense protein</fullName>
    </submittedName>
</protein>
<evidence type="ECO:0000256" key="1">
    <source>
        <dbReference type="SAM" id="SignalP"/>
    </source>
</evidence>
<dbReference type="InterPro" id="IPR052022">
    <property type="entry name" value="26kDa_periplasmic_antigen"/>
</dbReference>
<proteinExistence type="predicted"/>
<dbReference type="NCBIfam" id="NF008299">
    <property type="entry name" value="PRK11087.1"/>
    <property type="match status" value="1"/>
</dbReference>
<keyword evidence="1" id="KW-0732">Signal</keyword>
<reference evidence="2 3" key="1">
    <citation type="submission" date="2023-01" db="EMBL/GenBank/DDBJ databases">
        <title>Vibrio sp. KJ40-1 sp.nov, isolated from marine algae.</title>
        <authorList>
            <person name="Butt M."/>
            <person name="Kim J.M.J."/>
            <person name="Jeon C.O.C."/>
        </authorList>
    </citation>
    <scope>NUCLEOTIDE SEQUENCE [LARGE SCALE GENOMIC DNA]</scope>
    <source>
        <strain evidence="2 3">KJ40-1</strain>
    </source>
</reference>